<reference evidence="1 2" key="1">
    <citation type="journal article" date="2023" name="Microbiol. Resour. Announc.">
        <title>Complete Genome Sequence of Imperialibacter roseus strain P4T.</title>
        <authorList>
            <person name="Tizabi D.R."/>
            <person name="Bachvaroff T."/>
            <person name="Hill R.T."/>
        </authorList>
    </citation>
    <scope>NUCLEOTIDE SEQUENCE [LARGE SCALE GENOMIC DNA]</scope>
    <source>
        <strain evidence="1 2">P4T</strain>
    </source>
</reference>
<keyword evidence="2" id="KW-1185">Reference proteome</keyword>
<organism evidence="1 2">
    <name type="scientific">Imperialibacter roseus</name>
    <dbReference type="NCBI Taxonomy" id="1324217"/>
    <lineage>
        <taxon>Bacteria</taxon>
        <taxon>Pseudomonadati</taxon>
        <taxon>Bacteroidota</taxon>
        <taxon>Cytophagia</taxon>
        <taxon>Cytophagales</taxon>
        <taxon>Flammeovirgaceae</taxon>
        <taxon>Imperialibacter</taxon>
    </lineage>
</organism>
<proteinExistence type="predicted"/>
<dbReference type="PROSITE" id="PS51257">
    <property type="entry name" value="PROKAR_LIPOPROTEIN"/>
    <property type="match status" value="1"/>
</dbReference>
<evidence type="ECO:0008006" key="3">
    <source>
        <dbReference type="Google" id="ProtNLM"/>
    </source>
</evidence>
<protein>
    <recommendedName>
        <fullName evidence="3">Collagen-like protein</fullName>
    </recommendedName>
</protein>
<sequence>MKKLIYSAFVAMLLIGQSCVGPEGPPGPQGFDGYDGVDGKDGEEAYVFEFVFDFESPDYGVLLEYPDGFTALDSDVVLVYLLWDTLDDGTEVWRLLPQSMITDFGFLQYNFDFTKFDARVFLDSDFNLDNLGSPFLDNWLARVVVVPGQFTGRMDYSDYNAVKETFNLPDKEIPTGYVISERPE</sequence>
<accession>A0ABZ0IIS9</accession>
<evidence type="ECO:0000313" key="2">
    <source>
        <dbReference type="Proteomes" id="UP001302349"/>
    </source>
</evidence>
<evidence type="ECO:0000313" key="1">
    <source>
        <dbReference type="EMBL" id="WOK04205.1"/>
    </source>
</evidence>
<dbReference type="RefSeq" id="WP_151997441.1">
    <property type="nucleotide sequence ID" value="NZ_CP136051.1"/>
</dbReference>
<dbReference type="Proteomes" id="UP001302349">
    <property type="component" value="Chromosome"/>
</dbReference>
<gene>
    <name evidence="1" type="ORF">RT717_14085</name>
</gene>
<name>A0ABZ0IIS9_9BACT</name>
<dbReference type="EMBL" id="CP136051">
    <property type="protein sequence ID" value="WOK04205.1"/>
    <property type="molecule type" value="Genomic_DNA"/>
</dbReference>